<organism evidence="1 2">
    <name type="scientific">Actinosynnema mirum (strain ATCC 29888 / DSM 43827 / JCM 3225 / NBRC 14064 / NCIMB 13271 / NRRL B-12336 / IMRU 3971 / 101)</name>
    <dbReference type="NCBI Taxonomy" id="446462"/>
    <lineage>
        <taxon>Bacteria</taxon>
        <taxon>Bacillati</taxon>
        <taxon>Actinomycetota</taxon>
        <taxon>Actinomycetes</taxon>
        <taxon>Pseudonocardiales</taxon>
        <taxon>Pseudonocardiaceae</taxon>
        <taxon>Actinosynnema</taxon>
    </lineage>
</organism>
<evidence type="ECO:0000313" key="1">
    <source>
        <dbReference type="EMBL" id="ACU39415.1"/>
    </source>
</evidence>
<keyword evidence="2" id="KW-1185">Reference proteome</keyword>
<protein>
    <submittedName>
        <fullName evidence="1">Uncharacterized protein</fullName>
    </submittedName>
</protein>
<dbReference type="EMBL" id="CP001630">
    <property type="protein sequence ID" value="ACU39415.1"/>
    <property type="molecule type" value="Genomic_DNA"/>
</dbReference>
<dbReference type="Proteomes" id="UP000002213">
    <property type="component" value="Chromosome"/>
</dbReference>
<dbReference type="RefSeq" id="WP_015804300.1">
    <property type="nucleotide sequence ID" value="NC_013093.1"/>
</dbReference>
<evidence type="ECO:0000313" key="2">
    <source>
        <dbReference type="Proteomes" id="UP000002213"/>
    </source>
</evidence>
<name>C6WBC4_ACTMD</name>
<dbReference type="AlphaFoldDB" id="C6WBC4"/>
<reference evidence="1 2" key="1">
    <citation type="journal article" date="2009" name="Stand. Genomic Sci.">
        <title>Complete genome sequence of Actinosynnema mirum type strain (101).</title>
        <authorList>
            <person name="Land M."/>
            <person name="Lapidus A."/>
            <person name="Mayilraj S."/>
            <person name="Chen F."/>
            <person name="Copeland A."/>
            <person name="Del Rio T.G."/>
            <person name="Nolan M."/>
            <person name="Lucas S."/>
            <person name="Tice H."/>
            <person name="Cheng J.F."/>
            <person name="Chertkov O."/>
            <person name="Bruce D."/>
            <person name="Goodwin L."/>
            <person name="Pitluck S."/>
            <person name="Rohde M."/>
            <person name="Goker M."/>
            <person name="Pati A."/>
            <person name="Ivanova N."/>
            <person name="Mavromatis K."/>
            <person name="Chen A."/>
            <person name="Palaniappan K."/>
            <person name="Hauser L."/>
            <person name="Chang Y.J."/>
            <person name="Jeffries C.C."/>
            <person name="Brettin T."/>
            <person name="Detter J.C."/>
            <person name="Han C."/>
            <person name="Chain P."/>
            <person name="Tindall B.J."/>
            <person name="Bristow J."/>
            <person name="Eisen J.A."/>
            <person name="Markowitz V."/>
            <person name="Hugenholtz P."/>
            <person name="Kyrpides N.C."/>
            <person name="Klenk H.P."/>
        </authorList>
    </citation>
    <scope>NUCLEOTIDE SEQUENCE [LARGE SCALE GENOMIC DNA]</scope>
    <source>
        <strain evidence="2">ATCC 29888 / DSM 43827 / JCM 3225 / NBRC 14064 / NCIMB 13271 / NRRL B-12336 / IMRU 3971 / 101</strain>
    </source>
</reference>
<dbReference type="HOGENOM" id="CLU_1552011_0_0_11"/>
<sequence>MNTVQAIATQMLTVAGTLLAVRVTGRVQDRRARREERLLAFTALHGALEDYRRCMFVLVSLRLVRAALDRGQDPAVVRAELDAHGVRVDHLDPTAEQIAEARAASHAARSALSAPQARLIMLSSYAVRMEIQNAVGACKDIREAQSFSSLQDRRRYAKTAGEELLLVGAEGL</sequence>
<accession>C6WBC4</accession>
<gene>
    <name evidence="1" type="ordered locus">Amir_5597</name>
</gene>
<dbReference type="STRING" id="446462.Amir_5597"/>
<dbReference type="KEGG" id="ami:Amir_5597"/>
<proteinExistence type="predicted"/>